<keyword evidence="4" id="KW-1185">Reference proteome</keyword>
<feature type="domain" description="SGNH hydrolase-type esterase" evidence="2">
    <location>
        <begin position="37"/>
        <end position="207"/>
    </location>
</feature>
<dbReference type="EMBL" id="JAPDDT010000013">
    <property type="protein sequence ID" value="MCW1925246.1"/>
    <property type="molecule type" value="Genomic_DNA"/>
</dbReference>
<accession>A0ABT3GNZ6</accession>
<evidence type="ECO:0000313" key="3">
    <source>
        <dbReference type="EMBL" id="MCW1925246.1"/>
    </source>
</evidence>
<comment type="caution">
    <text evidence="3">The sequence shown here is derived from an EMBL/GenBank/DDBJ whole genome shotgun (WGS) entry which is preliminary data.</text>
</comment>
<evidence type="ECO:0000313" key="4">
    <source>
        <dbReference type="Proteomes" id="UP001320876"/>
    </source>
</evidence>
<dbReference type="SUPFAM" id="SSF52266">
    <property type="entry name" value="SGNH hydrolase"/>
    <property type="match status" value="1"/>
</dbReference>
<feature type="signal peptide" evidence="1">
    <location>
        <begin position="1"/>
        <end position="19"/>
    </location>
</feature>
<dbReference type="Gene3D" id="3.40.50.1110">
    <property type="entry name" value="SGNH hydrolase"/>
    <property type="match status" value="1"/>
</dbReference>
<dbReference type="Proteomes" id="UP001320876">
    <property type="component" value="Unassembled WGS sequence"/>
</dbReference>
<gene>
    <name evidence="3" type="ORF">OKA05_21985</name>
</gene>
<dbReference type="InterPro" id="IPR036514">
    <property type="entry name" value="SGNH_hydro_sf"/>
</dbReference>
<evidence type="ECO:0000259" key="2">
    <source>
        <dbReference type="Pfam" id="PF13472"/>
    </source>
</evidence>
<sequence length="229" mass="25273">MKPLRFFVVSLLATTAAFAAPKPINPADYKEPVKVSCIGDSITQGSGAASGKSYPSQLQEMLGDKWKVGNFGVSGRTLLKKGDYPYWNEKAYQNALGSSPDVVIIMLGTNDTKPQNWKHEAEFSADYTELVKSFQALASKPRIYVCRPCPVSEPGNFGINEKNNKEWIKRIDKLAKEMKLEVIDMHKALEDKPQLLPDRVHPNTEGAAEMAKAAYKELTGKKAPEAVAK</sequence>
<protein>
    <submittedName>
        <fullName evidence="3">GDSL-type esterase/lipase family protein</fullName>
    </submittedName>
</protein>
<feature type="chain" id="PRO_5045170762" evidence="1">
    <location>
        <begin position="20"/>
        <end position="229"/>
    </location>
</feature>
<dbReference type="InterPro" id="IPR051532">
    <property type="entry name" value="Ester_Hydrolysis_Enzymes"/>
</dbReference>
<dbReference type="PANTHER" id="PTHR30383">
    <property type="entry name" value="THIOESTERASE 1/PROTEASE 1/LYSOPHOSPHOLIPASE L1"/>
    <property type="match status" value="1"/>
</dbReference>
<evidence type="ECO:0000256" key="1">
    <source>
        <dbReference type="SAM" id="SignalP"/>
    </source>
</evidence>
<name>A0ABT3GNZ6_9BACT</name>
<keyword evidence="1" id="KW-0732">Signal</keyword>
<dbReference type="Pfam" id="PF13472">
    <property type="entry name" value="Lipase_GDSL_2"/>
    <property type="match status" value="1"/>
</dbReference>
<dbReference type="RefSeq" id="WP_264489354.1">
    <property type="nucleotide sequence ID" value="NZ_JAPDDT010000013.1"/>
</dbReference>
<dbReference type="PANTHER" id="PTHR30383:SF5">
    <property type="entry name" value="SGNH HYDROLASE-TYPE ESTERASE DOMAIN-CONTAINING PROTEIN"/>
    <property type="match status" value="1"/>
</dbReference>
<organism evidence="3 4">
    <name type="scientific">Luteolibacter arcticus</name>
    <dbReference type="NCBI Taxonomy" id="1581411"/>
    <lineage>
        <taxon>Bacteria</taxon>
        <taxon>Pseudomonadati</taxon>
        <taxon>Verrucomicrobiota</taxon>
        <taxon>Verrucomicrobiia</taxon>
        <taxon>Verrucomicrobiales</taxon>
        <taxon>Verrucomicrobiaceae</taxon>
        <taxon>Luteolibacter</taxon>
    </lineage>
</organism>
<reference evidence="3 4" key="1">
    <citation type="submission" date="2022-10" db="EMBL/GenBank/DDBJ databases">
        <title>Luteolibacter arcticus strain CCTCC AB 2014275, whole genome shotgun sequencing project.</title>
        <authorList>
            <person name="Zhao G."/>
            <person name="Shen L."/>
        </authorList>
    </citation>
    <scope>NUCLEOTIDE SEQUENCE [LARGE SCALE GENOMIC DNA]</scope>
    <source>
        <strain evidence="3 4">CCTCC AB 2014275</strain>
    </source>
</reference>
<dbReference type="InterPro" id="IPR013830">
    <property type="entry name" value="SGNH_hydro"/>
</dbReference>
<proteinExistence type="predicted"/>